<gene>
    <name evidence="3" type="ORF">MOZ60_03495</name>
</gene>
<feature type="region of interest" description="Disordered" evidence="1">
    <location>
        <begin position="84"/>
        <end position="112"/>
    </location>
</feature>
<evidence type="ECO:0008006" key="5">
    <source>
        <dbReference type="Google" id="ProtNLM"/>
    </source>
</evidence>
<keyword evidence="2" id="KW-1133">Transmembrane helix</keyword>
<accession>A0AB35U2T8</accession>
<keyword evidence="4" id="KW-1185">Reference proteome</keyword>
<feature type="transmembrane region" description="Helical" evidence="2">
    <location>
        <begin position="20"/>
        <end position="41"/>
    </location>
</feature>
<name>A0AB35U2T8_9FIRM</name>
<evidence type="ECO:0000256" key="2">
    <source>
        <dbReference type="SAM" id="Phobius"/>
    </source>
</evidence>
<protein>
    <recommendedName>
        <fullName evidence="5">Cell division protein FtsL</fullName>
    </recommendedName>
</protein>
<dbReference type="AlphaFoldDB" id="A0AB35U2T8"/>
<reference evidence="3 4" key="1">
    <citation type="submission" date="2022-03" db="EMBL/GenBank/DDBJ databases">
        <title>Novel taxa within the pig intestine.</title>
        <authorList>
            <person name="Wylensek D."/>
            <person name="Bishof K."/>
            <person name="Afrizal A."/>
            <person name="Clavel T."/>
        </authorList>
    </citation>
    <scope>NUCLEOTIDE SEQUENCE [LARGE SCALE GENOMIC DNA]</scope>
    <source>
        <strain evidence="3 4">CLA-KB-P133</strain>
    </source>
</reference>
<sequence length="112" mass="12459">MQKIRKTRKTARRRRKLNLFNFSMVLLVAAGLAYLCSSLFLRSYNNELSTRIQQRNSETAVLQTQNDAVAVDIQTLEKKERVDQIASSDGMTSDSNSVITISASTDQAASGD</sequence>
<dbReference type="Proteomes" id="UP001286174">
    <property type="component" value="Unassembled WGS sequence"/>
</dbReference>
<keyword evidence="2" id="KW-0812">Transmembrane</keyword>
<evidence type="ECO:0000313" key="3">
    <source>
        <dbReference type="EMBL" id="MDX8419155.1"/>
    </source>
</evidence>
<dbReference type="RefSeq" id="WP_108774089.1">
    <property type="nucleotide sequence ID" value="NZ_JALBUR010000005.1"/>
</dbReference>
<evidence type="ECO:0000256" key="1">
    <source>
        <dbReference type="SAM" id="MobiDB-lite"/>
    </source>
</evidence>
<proteinExistence type="predicted"/>
<organism evidence="3 4">
    <name type="scientific">Grylomicrobium aquisgranensis</name>
    <dbReference type="NCBI Taxonomy" id="2926318"/>
    <lineage>
        <taxon>Bacteria</taxon>
        <taxon>Bacillati</taxon>
        <taxon>Bacillota</taxon>
        <taxon>Erysipelotrichia</taxon>
        <taxon>Erysipelotrichales</taxon>
        <taxon>Erysipelotrichaceae</taxon>
        <taxon>Grylomicrobium</taxon>
    </lineage>
</organism>
<feature type="compositionally biased region" description="Polar residues" evidence="1">
    <location>
        <begin position="85"/>
        <end position="112"/>
    </location>
</feature>
<dbReference type="EMBL" id="JALBUR010000005">
    <property type="protein sequence ID" value="MDX8419155.1"/>
    <property type="molecule type" value="Genomic_DNA"/>
</dbReference>
<keyword evidence="2" id="KW-0472">Membrane</keyword>
<evidence type="ECO:0000313" key="4">
    <source>
        <dbReference type="Proteomes" id="UP001286174"/>
    </source>
</evidence>
<comment type="caution">
    <text evidence="3">The sequence shown here is derived from an EMBL/GenBank/DDBJ whole genome shotgun (WGS) entry which is preliminary data.</text>
</comment>